<sequence length="62" mass="6957">MTVTIPLVVLVGAMVYIAWRFLGLRLWHLALTLLFGFLLAATTMAPEIDRVLRAALGWFIGR</sequence>
<reference evidence="3" key="1">
    <citation type="journal article" date="2019" name="Int. J. Syst. Evol. Microbiol.">
        <title>The Global Catalogue of Microorganisms (GCM) 10K type strain sequencing project: providing services to taxonomists for standard genome sequencing and annotation.</title>
        <authorList>
            <consortium name="The Broad Institute Genomics Platform"/>
            <consortium name="The Broad Institute Genome Sequencing Center for Infectious Disease"/>
            <person name="Wu L."/>
            <person name="Ma J."/>
        </authorList>
    </citation>
    <scope>NUCLEOTIDE SEQUENCE [LARGE SCALE GENOMIC DNA]</scope>
    <source>
        <strain evidence="3">JCM 11136</strain>
    </source>
</reference>
<evidence type="ECO:0000256" key="1">
    <source>
        <dbReference type="SAM" id="Phobius"/>
    </source>
</evidence>
<gene>
    <name evidence="2" type="ORF">GCM10009560_07280</name>
</gene>
<feature type="transmembrane region" description="Helical" evidence="1">
    <location>
        <begin position="28"/>
        <end position="45"/>
    </location>
</feature>
<protein>
    <submittedName>
        <fullName evidence="2">Uncharacterized protein</fullName>
    </submittedName>
</protein>
<proteinExistence type="predicted"/>
<accession>A0ABP3Z2W8</accession>
<comment type="caution">
    <text evidence="2">The sequence shown here is derived from an EMBL/GenBank/DDBJ whole genome shotgun (WGS) entry which is preliminary data.</text>
</comment>
<keyword evidence="1" id="KW-0472">Membrane</keyword>
<organism evidence="2 3">
    <name type="scientific">Nonomuraea longicatena</name>
    <dbReference type="NCBI Taxonomy" id="83682"/>
    <lineage>
        <taxon>Bacteria</taxon>
        <taxon>Bacillati</taxon>
        <taxon>Actinomycetota</taxon>
        <taxon>Actinomycetes</taxon>
        <taxon>Streptosporangiales</taxon>
        <taxon>Streptosporangiaceae</taxon>
        <taxon>Nonomuraea</taxon>
    </lineage>
</organism>
<dbReference type="Proteomes" id="UP001501578">
    <property type="component" value="Unassembled WGS sequence"/>
</dbReference>
<keyword evidence="3" id="KW-1185">Reference proteome</keyword>
<evidence type="ECO:0000313" key="3">
    <source>
        <dbReference type="Proteomes" id="UP001501578"/>
    </source>
</evidence>
<dbReference type="EMBL" id="BAAAHQ010000001">
    <property type="protein sequence ID" value="GAA0914155.1"/>
    <property type="molecule type" value="Genomic_DNA"/>
</dbReference>
<dbReference type="RefSeq" id="WP_343948208.1">
    <property type="nucleotide sequence ID" value="NZ_BAAAHQ010000001.1"/>
</dbReference>
<evidence type="ECO:0000313" key="2">
    <source>
        <dbReference type="EMBL" id="GAA0914155.1"/>
    </source>
</evidence>
<keyword evidence="1" id="KW-0812">Transmembrane</keyword>
<feature type="transmembrane region" description="Helical" evidence="1">
    <location>
        <begin position="5"/>
        <end position="22"/>
    </location>
</feature>
<name>A0ABP3Z2W8_9ACTN</name>
<keyword evidence="1" id="KW-1133">Transmembrane helix</keyword>